<dbReference type="PANTHER" id="PTHR16932">
    <property type="entry name" value="INTERFERON ALPHA-INDUCIBLE PROTEIN 27"/>
    <property type="match status" value="1"/>
</dbReference>
<comment type="subcellular location">
    <subcellularLocation>
        <location evidence="1">Membrane</location>
        <topology evidence="1">Multi-pass membrane protein</topology>
    </subcellularLocation>
</comment>
<organism evidence="8 9">
    <name type="scientific">Cherax quadricarinatus</name>
    <name type="common">Australian red claw crayfish</name>
    <dbReference type="NCBI Taxonomy" id="27406"/>
    <lineage>
        <taxon>Eukaryota</taxon>
        <taxon>Metazoa</taxon>
        <taxon>Ecdysozoa</taxon>
        <taxon>Arthropoda</taxon>
        <taxon>Crustacea</taxon>
        <taxon>Multicrustacea</taxon>
        <taxon>Malacostraca</taxon>
        <taxon>Eumalacostraca</taxon>
        <taxon>Eucarida</taxon>
        <taxon>Decapoda</taxon>
        <taxon>Pleocyemata</taxon>
        <taxon>Astacidea</taxon>
        <taxon>Parastacoidea</taxon>
        <taxon>Parastacidae</taxon>
        <taxon>Cherax</taxon>
    </lineage>
</organism>
<dbReference type="Pfam" id="PF06140">
    <property type="entry name" value="Ifi-6-16"/>
    <property type="match status" value="1"/>
</dbReference>
<keyword evidence="3 7" id="KW-0812">Transmembrane</keyword>
<dbReference type="InterPro" id="IPR038213">
    <property type="entry name" value="IFI6/IFI27-like_sf"/>
</dbReference>
<protein>
    <submittedName>
        <fullName evidence="8">Uncharacterized protein</fullName>
    </submittedName>
</protein>
<dbReference type="GO" id="GO:0097193">
    <property type="term" value="P:intrinsic apoptotic signaling pathway"/>
    <property type="evidence" value="ECO:0007669"/>
    <property type="project" value="TreeGrafter"/>
</dbReference>
<evidence type="ECO:0000256" key="1">
    <source>
        <dbReference type="ARBA" id="ARBA00004141"/>
    </source>
</evidence>
<dbReference type="EMBL" id="JARKIK010000076">
    <property type="protein sequence ID" value="KAK8727359.1"/>
    <property type="molecule type" value="Genomic_DNA"/>
</dbReference>
<comment type="similarity">
    <text evidence="2">Belongs to the IFI6/IFI27 family.</text>
</comment>
<dbReference type="GO" id="GO:0001836">
    <property type="term" value="P:release of cytochrome c from mitochondria"/>
    <property type="evidence" value="ECO:0007669"/>
    <property type="project" value="TreeGrafter"/>
</dbReference>
<dbReference type="GO" id="GO:0031966">
    <property type="term" value="C:mitochondrial membrane"/>
    <property type="evidence" value="ECO:0007669"/>
    <property type="project" value="TreeGrafter"/>
</dbReference>
<sequence length="145" mass="14318">RLSVKTSKDEKASGQDTGNKILKGLGYGLAAVAGAVGLVVAAPRILSAAGFTSVGIAAKSLASEMMSWAAKANGGQIAPRSLVAVLQSAGAAGIGASATATIAAAGAAGGVVVNKVIDNVIQNKDDDKKDPDIDECNKLDGEIDQ</sequence>
<comment type="caution">
    <text evidence="8">The sequence shown here is derived from an EMBL/GenBank/DDBJ whole genome shotgun (WGS) entry which is preliminary data.</text>
</comment>
<evidence type="ECO:0000256" key="6">
    <source>
        <dbReference type="SAM" id="MobiDB-lite"/>
    </source>
</evidence>
<gene>
    <name evidence="8" type="ORF">OTU49_009837</name>
</gene>
<evidence type="ECO:0000256" key="2">
    <source>
        <dbReference type="ARBA" id="ARBA00007262"/>
    </source>
</evidence>
<dbReference type="Gene3D" id="6.10.110.10">
    <property type="match status" value="1"/>
</dbReference>
<dbReference type="AlphaFoldDB" id="A0AAW0WI79"/>
<evidence type="ECO:0000313" key="9">
    <source>
        <dbReference type="Proteomes" id="UP001445076"/>
    </source>
</evidence>
<dbReference type="InterPro" id="IPR009311">
    <property type="entry name" value="IFI6/IFI27-like"/>
</dbReference>
<evidence type="ECO:0000256" key="3">
    <source>
        <dbReference type="ARBA" id="ARBA00022692"/>
    </source>
</evidence>
<feature type="region of interest" description="Disordered" evidence="6">
    <location>
        <begin position="124"/>
        <end position="145"/>
    </location>
</feature>
<name>A0AAW0WI79_CHEQU</name>
<proteinExistence type="inferred from homology"/>
<evidence type="ECO:0000256" key="7">
    <source>
        <dbReference type="SAM" id="Phobius"/>
    </source>
</evidence>
<evidence type="ECO:0000256" key="5">
    <source>
        <dbReference type="ARBA" id="ARBA00023136"/>
    </source>
</evidence>
<reference evidence="8 9" key="1">
    <citation type="journal article" date="2024" name="BMC Genomics">
        <title>Genome assembly of redclaw crayfish (Cherax quadricarinatus) provides insights into its immune adaptation and hypoxia tolerance.</title>
        <authorList>
            <person name="Liu Z."/>
            <person name="Zheng J."/>
            <person name="Li H."/>
            <person name="Fang K."/>
            <person name="Wang S."/>
            <person name="He J."/>
            <person name="Zhou D."/>
            <person name="Weng S."/>
            <person name="Chi M."/>
            <person name="Gu Z."/>
            <person name="He J."/>
            <person name="Li F."/>
            <person name="Wang M."/>
        </authorList>
    </citation>
    <scope>NUCLEOTIDE SEQUENCE [LARGE SCALE GENOMIC DNA]</scope>
    <source>
        <strain evidence="8">ZL_2023a</strain>
    </source>
</reference>
<evidence type="ECO:0000256" key="4">
    <source>
        <dbReference type="ARBA" id="ARBA00022989"/>
    </source>
</evidence>
<feature type="non-terminal residue" evidence="8">
    <location>
        <position position="1"/>
    </location>
</feature>
<feature type="transmembrane region" description="Helical" evidence="7">
    <location>
        <begin position="21"/>
        <end position="39"/>
    </location>
</feature>
<accession>A0AAW0WI79</accession>
<keyword evidence="9" id="KW-1185">Reference proteome</keyword>
<keyword evidence="5 7" id="KW-0472">Membrane</keyword>
<dbReference type="Proteomes" id="UP001445076">
    <property type="component" value="Unassembled WGS sequence"/>
</dbReference>
<dbReference type="PANTHER" id="PTHR16932:SF18">
    <property type="entry name" value="INTERFERON, ALPHA-INDUCIBLE PROTEIN 27-LIKE 2"/>
    <property type="match status" value="1"/>
</dbReference>
<keyword evidence="4 7" id="KW-1133">Transmembrane helix</keyword>
<evidence type="ECO:0000313" key="8">
    <source>
        <dbReference type="EMBL" id="KAK8727359.1"/>
    </source>
</evidence>